<dbReference type="Proteomes" id="UP000246744">
    <property type="component" value="Unassembled WGS sequence"/>
</dbReference>
<feature type="domain" description="PAS" evidence="6">
    <location>
        <begin position="158"/>
        <end position="223"/>
    </location>
</feature>
<comment type="caution">
    <text evidence="9">The sequence shown here is derived from an EMBL/GenBank/DDBJ whole genome shotgun (WGS) entry which is preliminary data.</text>
</comment>
<dbReference type="InterPro" id="IPR029016">
    <property type="entry name" value="GAF-like_dom_sf"/>
</dbReference>
<dbReference type="InterPro" id="IPR001610">
    <property type="entry name" value="PAC"/>
</dbReference>
<dbReference type="CDD" id="cd01949">
    <property type="entry name" value="GGDEF"/>
    <property type="match status" value="1"/>
</dbReference>
<dbReference type="Gene3D" id="3.20.20.450">
    <property type="entry name" value="EAL domain"/>
    <property type="match status" value="1"/>
</dbReference>
<gene>
    <name evidence="9" type="ORF">DES37_104193</name>
</gene>
<dbReference type="GO" id="GO:0071732">
    <property type="term" value="P:cellular response to nitric oxide"/>
    <property type="evidence" value="ECO:0007669"/>
    <property type="project" value="UniProtKB-ARBA"/>
</dbReference>
<evidence type="ECO:0000259" key="7">
    <source>
        <dbReference type="PROSITE" id="PS50883"/>
    </source>
</evidence>
<dbReference type="AlphaFoldDB" id="A0A317Q283"/>
<evidence type="ECO:0000313" key="9">
    <source>
        <dbReference type="EMBL" id="PWW10092.1"/>
    </source>
</evidence>
<accession>A0A317Q283</accession>
<evidence type="ECO:0000259" key="8">
    <source>
        <dbReference type="PROSITE" id="PS50887"/>
    </source>
</evidence>
<evidence type="ECO:0000256" key="3">
    <source>
        <dbReference type="ARBA" id="ARBA00022636"/>
    </source>
</evidence>
<dbReference type="PROSITE" id="PS50112">
    <property type="entry name" value="PAS"/>
    <property type="match status" value="2"/>
</dbReference>
<dbReference type="InterPro" id="IPR035965">
    <property type="entry name" value="PAS-like_dom_sf"/>
</dbReference>
<dbReference type="Gene3D" id="3.30.70.270">
    <property type="match status" value="1"/>
</dbReference>
<dbReference type="InterPro" id="IPR029787">
    <property type="entry name" value="Nucleotide_cyclase"/>
</dbReference>
<dbReference type="PROSITE" id="PS50887">
    <property type="entry name" value="GGDEF"/>
    <property type="match status" value="1"/>
</dbReference>
<dbReference type="FunFam" id="3.20.20.450:FF:000001">
    <property type="entry name" value="Cyclic di-GMP phosphodiesterase yahA"/>
    <property type="match status" value="1"/>
</dbReference>
<comment type="pathway">
    <text evidence="2">Purine metabolism; 3',5'-cyclic di-GMP biosynthesis.</text>
</comment>
<comment type="catalytic activity">
    <reaction evidence="5">
        <text>3',3'-c-di-GMP + H2O = 5'-phosphoguanylyl(3'-&gt;5')guanosine + H(+)</text>
        <dbReference type="Rhea" id="RHEA:24902"/>
        <dbReference type="ChEBI" id="CHEBI:15377"/>
        <dbReference type="ChEBI" id="CHEBI:15378"/>
        <dbReference type="ChEBI" id="CHEBI:58754"/>
        <dbReference type="ChEBI" id="CHEBI:58805"/>
        <dbReference type="EC" id="3.1.4.52"/>
    </reaction>
    <physiologicalReaction direction="left-to-right" evidence="5">
        <dbReference type="Rhea" id="RHEA:24903"/>
    </physiologicalReaction>
</comment>
<proteinExistence type="predicted"/>
<feature type="domain" description="EAL" evidence="7">
    <location>
        <begin position="615"/>
        <end position="869"/>
    </location>
</feature>
<dbReference type="SMART" id="SM00091">
    <property type="entry name" value="PAS"/>
    <property type="match status" value="2"/>
</dbReference>
<dbReference type="CDD" id="cd01948">
    <property type="entry name" value="EAL"/>
    <property type="match status" value="1"/>
</dbReference>
<dbReference type="GO" id="GO:0052621">
    <property type="term" value="F:diguanylate cyclase activity"/>
    <property type="evidence" value="ECO:0007669"/>
    <property type="project" value="UniProtKB-EC"/>
</dbReference>
<dbReference type="Pfam" id="PF00563">
    <property type="entry name" value="EAL"/>
    <property type="match status" value="1"/>
</dbReference>
<dbReference type="Gene3D" id="3.30.450.20">
    <property type="entry name" value="PAS domain"/>
    <property type="match status" value="2"/>
</dbReference>
<evidence type="ECO:0000256" key="2">
    <source>
        <dbReference type="ARBA" id="ARBA00004665"/>
    </source>
</evidence>
<dbReference type="EMBL" id="QGTS01000004">
    <property type="protein sequence ID" value="PWW10092.1"/>
    <property type="molecule type" value="Genomic_DNA"/>
</dbReference>
<dbReference type="Pfam" id="PF13185">
    <property type="entry name" value="GAF_2"/>
    <property type="match status" value="1"/>
</dbReference>
<dbReference type="Pfam" id="PF08448">
    <property type="entry name" value="PAS_4"/>
    <property type="match status" value="1"/>
</dbReference>
<dbReference type="CDD" id="cd00130">
    <property type="entry name" value="PAS"/>
    <property type="match status" value="2"/>
</dbReference>
<dbReference type="SMART" id="SM00052">
    <property type="entry name" value="EAL"/>
    <property type="match status" value="1"/>
</dbReference>
<dbReference type="SUPFAM" id="SSF141868">
    <property type="entry name" value="EAL domain-like"/>
    <property type="match status" value="1"/>
</dbReference>
<sequence>MLQDERADAMYEKIHNAGTSGQGVTPALSQLQALDDVLAIAEFDGNGCVRQVNDNLLHLFGYQAAEVIGRHHSEFCLPDFASHPRYLVLWQDLMRGISGSGVIIALHKTGRLIWVDVTWVPVADMSGKITGVLALVRPATDQTRHDFEQPALMYQQFQVTEVIHTAVMVSDGDGHIRYVSKGFTQLLGWELNGLNGMNPVELLLGGIDESARQAVIRELSAGEPLEGEYLIQDKNQHQHWVRLVCYPIVNTQTRQVSHQVWMVHSVTHSKIYETLQQQVLEALVQERPLVDVLELICNEVERIAPDITATILELDNQGRLFPLAGPGMAKSFSRQIEGLQIGPDVGSCGSAAWFNHPVLVTDIATDPRWEVFREHILPLGYVGCWSTPVCNNQGKVIGTFAFYFRQPLTERISLLHQYLIDVSTHLCSLALTREHARQRISQLAFYDSLTGLPNRSLLQAKLDQEIEAAAHRNEAVAVLFIDLDRFKQINDSFSHQLGDDVLVQVAQRLQCALRVTDIAGRLSGDEFLVVMPQCDKDQVQEAVSRLQAVLHEPLELSGTSLSVTATIGIAMFPNDGKTVDELIQHADLAMSQAKSCGRGQWAFFSNDMGQTAQERMRLESALRQAVKQGGLQLYYQPQITLSDNSIYGVEALARWYHPEFGMVPPSRFIPLAQECGLIAALGLWAMDAACAQLAEWQAQGIPVPAVSVNLSSTSFHDLSLPDTVARILEKHGLEPHHLTLELTESVLLDSNVNTVTCLNEVNALGVRLSMDDFGTGYSSLSYLRRLPFSELKLDRSFVADLENDEIACSLSKAIMGIGESLRLTVVAEGVETCEQFNRLRDQGYPVVQGYLLARPMTPQALLAWLDERQMIASLQGN</sequence>
<dbReference type="InterPro" id="IPR003018">
    <property type="entry name" value="GAF"/>
</dbReference>
<dbReference type="SUPFAM" id="SSF55781">
    <property type="entry name" value="GAF domain-like"/>
    <property type="match status" value="1"/>
</dbReference>
<reference evidence="9 10" key="1">
    <citation type="submission" date="2018-05" db="EMBL/GenBank/DDBJ databases">
        <title>Genomic Encyclopedia of Type Strains, Phase IV (KMG-IV): sequencing the most valuable type-strain genomes for metagenomic binning, comparative biology and taxonomic classification.</title>
        <authorList>
            <person name="Goeker M."/>
        </authorList>
    </citation>
    <scope>NUCLEOTIDE SEQUENCE [LARGE SCALE GENOMIC DNA]</scope>
    <source>
        <strain evidence="9 10">DSM 19579</strain>
    </source>
</reference>
<dbReference type="SUPFAM" id="SSF55785">
    <property type="entry name" value="PYP-like sensor domain (PAS domain)"/>
    <property type="match status" value="2"/>
</dbReference>
<dbReference type="InterPro" id="IPR052155">
    <property type="entry name" value="Biofilm_reg_signaling"/>
</dbReference>
<evidence type="ECO:0000256" key="1">
    <source>
        <dbReference type="ARBA" id="ARBA00001946"/>
    </source>
</evidence>
<dbReference type="FunFam" id="3.30.70.270:FF:000001">
    <property type="entry name" value="Diguanylate cyclase domain protein"/>
    <property type="match status" value="1"/>
</dbReference>
<dbReference type="SMART" id="SM00267">
    <property type="entry name" value="GGDEF"/>
    <property type="match status" value="1"/>
</dbReference>
<feature type="domain" description="GGDEF" evidence="8">
    <location>
        <begin position="474"/>
        <end position="606"/>
    </location>
</feature>
<dbReference type="PROSITE" id="PS50883">
    <property type="entry name" value="EAL"/>
    <property type="match status" value="1"/>
</dbReference>
<dbReference type="InterPro" id="IPR000014">
    <property type="entry name" value="PAS"/>
</dbReference>
<dbReference type="InterPro" id="IPR035919">
    <property type="entry name" value="EAL_sf"/>
</dbReference>
<dbReference type="PIRSF" id="PIRSF005925">
    <property type="entry name" value="Dos"/>
    <property type="match status" value="1"/>
</dbReference>
<evidence type="ECO:0000256" key="4">
    <source>
        <dbReference type="ARBA" id="ARBA00034247"/>
    </source>
</evidence>
<evidence type="ECO:0000259" key="6">
    <source>
        <dbReference type="PROSITE" id="PS50112"/>
    </source>
</evidence>
<organism evidence="9 10">
    <name type="scientific">Mangrovibacter plantisponsor</name>
    <dbReference type="NCBI Taxonomy" id="451513"/>
    <lineage>
        <taxon>Bacteria</taxon>
        <taxon>Pseudomonadati</taxon>
        <taxon>Pseudomonadota</taxon>
        <taxon>Gammaproteobacteria</taxon>
        <taxon>Enterobacterales</taxon>
        <taxon>Enterobacteriaceae</taxon>
        <taxon>Mangrovibacter</taxon>
    </lineage>
</organism>
<evidence type="ECO:0000256" key="5">
    <source>
        <dbReference type="ARBA" id="ARBA00051114"/>
    </source>
</evidence>
<dbReference type="SMART" id="SM00086">
    <property type="entry name" value="PAC"/>
    <property type="match status" value="2"/>
</dbReference>
<dbReference type="NCBIfam" id="TIGR00229">
    <property type="entry name" value="sensory_box"/>
    <property type="match status" value="2"/>
</dbReference>
<dbReference type="InterPro" id="IPR043128">
    <property type="entry name" value="Rev_trsase/Diguanyl_cyclase"/>
</dbReference>
<keyword evidence="3" id="KW-0973">c-di-GMP</keyword>
<comment type="catalytic activity">
    <reaction evidence="4">
        <text>2 GTP = 3',3'-c-di-GMP + 2 diphosphate</text>
        <dbReference type="Rhea" id="RHEA:24898"/>
        <dbReference type="ChEBI" id="CHEBI:33019"/>
        <dbReference type="ChEBI" id="CHEBI:37565"/>
        <dbReference type="ChEBI" id="CHEBI:58805"/>
        <dbReference type="EC" id="2.7.7.65"/>
    </reaction>
</comment>
<dbReference type="Gene3D" id="3.30.450.40">
    <property type="match status" value="1"/>
</dbReference>
<evidence type="ECO:0000313" key="10">
    <source>
        <dbReference type="Proteomes" id="UP000246744"/>
    </source>
</evidence>
<dbReference type="Pfam" id="PF13426">
    <property type="entry name" value="PAS_9"/>
    <property type="match status" value="1"/>
</dbReference>
<dbReference type="NCBIfam" id="TIGR00254">
    <property type="entry name" value="GGDEF"/>
    <property type="match status" value="1"/>
</dbReference>
<protein>
    <submittedName>
        <fullName evidence="9">Diguanylate cyclase/phosphodiesterase with PAS/PAC sensor(S)</fullName>
    </submittedName>
</protein>
<dbReference type="InterPro" id="IPR013656">
    <property type="entry name" value="PAS_4"/>
</dbReference>
<dbReference type="Pfam" id="PF00990">
    <property type="entry name" value="GGDEF"/>
    <property type="match status" value="1"/>
</dbReference>
<comment type="cofactor">
    <cofactor evidence="1">
        <name>Mg(2+)</name>
        <dbReference type="ChEBI" id="CHEBI:18420"/>
    </cofactor>
</comment>
<dbReference type="SUPFAM" id="SSF55073">
    <property type="entry name" value="Nucleotide cyclase"/>
    <property type="match status" value="1"/>
</dbReference>
<keyword evidence="10" id="KW-1185">Reference proteome</keyword>
<dbReference type="InterPro" id="IPR001633">
    <property type="entry name" value="EAL_dom"/>
</dbReference>
<dbReference type="GO" id="GO:0071111">
    <property type="term" value="F:cyclic-guanylate-specific phosphodiesterase activity"/>
    <property type="evidence" value="ECO:0007669"/>
    <property type="project" value="UniProtKB-EC"/>
</dbReference>
<feature type="domain" description="PAS" evidence="6">
    <location>
        <begin position="44"/>
        <end position="79"/>
    </location>
</feature>
<dbReference type="InterPro" id="IPR012226">
    <property type="entry name" value="Diguanyl_cyclase/Pdiesterase"/>
</dbReference>
<dbReference type="PANTHER" id="PTHR44757:SF2">
    <property type="entry name" value="BIOFILM ARCHITECTURE MAINTENANCE PROTEIN MBAA"/>
    <property type="match status" value="1"/>
</dbReference>
<dbReference type="PANTHER" id="PTHR44757">
    <property type="entry name" value="DIGUANYLATE CYCLASE DGCP"/>
    <property type="match status" value="1"/>
</dbReference>
<dbReference type="InterPro" id="IPR000160">
    <property type="entry name" value="GGDEF_dom"/>
</dbReference>
<name>A0A317Q283_9ENTR</name>